<dbReference type="OrthoDB" id="942283at2759"/>
<dbReference type="PANTHER" id="PTHR38925:SF1">
    <property type="entry name" value="PROTEIN, PUTATIVE-RELATED"/>
    <property type="match status" value="1"/>
</dbReference>
<comment type="caution">
    <text evidence="1">The sequence shown here is derived from an EMBL/GenBank/DDBJ whole genome shotgun (WGS) entry which is preliminary data.</text>
</comment>
<reference evidence="2" key="2">
    <citation type="submission" date="2021-01" db="EMBL/GenBank/DDBJ databases">
        <authorList>
            <person name="Lovell J.T."/>
            <person name="Bentley N."/>
            <person name="Bhattarai G."/>
            <person name="Jenkins J.W."/>
            <person name="Sreedasyam A."/>
            <person name="Alarcon Y."/>
            <person name="Bock C."/>
            <person name="Boston L."/>
            <person name="Carlson J."/>
            <person name="Cervantes K."/>
            <person name="Clermont K."/>
            <person name="Krom N."/>
            <person name="Kubenka K."/>
            <person name="Mamidi S."/>
            <person name="Mattison C."/>
            <person name="Monteros M."/>
            <person name="Pisani C."/>
            <person name="Plott C."/>
            <person name="Rajasekar S."/>
            <person name="Rhein H.S."/>
            <person name="Rohla C."/>
            <person name="Song M."/>
            <person name="Hilaire R.S."/>
            <person name="Shu S."/>
            <person name="Wells L."/>
            <person name="Wang X."/>
            <person name="Webber J."/>
            <person name="Heerema R.J."/>
            <person name="Klein P."/>
            <person name="Conner P."/>
            <person name="Grauke L."/>
            <person name="Grimwood J."/>
            <person name="Schmutz J."/>
            <person name="Randall J.J."/>
        </authorList>
    </citation>
    <scope>NUCLEOTIDE SEQUENCE</scope>
    <source>
        <tissue evidence="2">Leaf</tissue>
    </source>
</reference>
<dbReference type="EMBL" id="CM031836">
    <property type="protein sequence ID" value="KAG6685353.1"/>
    <property type="molecule type" value="Genomic_DNA"/>
</dbReference>
<dbReference type="Proteomes" id="UP000811246">
    <property type="component" value="Chromosome 12"/>
</dbReference>
<dbReference type="PANTHER" id="PTHR38925">
    <property type="entry name" value="PROTEIN, PUTATIVE-RELATED"/>
    <property type="match status" value="1"/>
</dbReference>
<evidence type="ECO:0000313" key="3">
    <source>
        <dbReference type="Proteomes" id="UP000811609"/>
    </source>
</evidence>
<organism evidence="1 3">
    <name type="scientific">Carya illinoinensis</name>
    <name type="common">Pecan</name>
    <dbReference type="NCBI Taxonomy" id="32201"/>
    <lineage>
        <taxon>Eukaryota</taxon>
        <taxon>Viridiplantae</taxon>
        <taxon>Streptophyta</taxon>
        <taxon>Embryophyta</taxon>
        <taxon>Tracheophyta</taxon>
        <taxon>Spermatophyta</taxon>
        <taxon>Magnoliopsida</taxon>
        <taxon>eudicotyledons</taxon>
        <taxon>Gunneridae</taxon>
        <taxon>Pentapetalae</taxon>
        <taxon>rosids</taxon>
        <taxon>fabids</taxon>
        <taxon>Fagales</taxon>
        <taxon>Juglandaceae</taxon>
        <taxon>Carya</taxon>
    </lineage>
</organism>
<dbReference type="EMBL" id="CM031836">
    <property type="protein sequence ID" value="KAG6685354.1"/>
    <property type="molecule type" value="Genomic_DNA"/>
</dbReference>
<accession>A0A8T1NVX0</accession>
<reference evidence="1" key="1">
    <citation type="submission" date="2020-12" db="EMBL/GenBank/DDBJ databases">
        <title>WGS assembly of Carya illinoinensis cv. Pawnee.</title>
        <authorList>
            <person name="Platts A."/>
            <person name="Shu S."/>
            <person name="Wright S."/>
            <person name="Barry K."/>
            <person name="Edger P."/>
            <person name="Pires J.C."/>
            <person name="Schmutz J."/>
        </authorList>
    </citation>
    <scope>NUCLEOTIDE SEQUENCE</scope>
    <source>
        <tissue evidence="1">Leaf</tissue>
    </source>
</reference>
<dbReference type="Proteomes" id="UP000811609">
    <property type="component" value="Chromosome 12"/>
</dbReference>
<sequence>MGLPLVALAKLKLLSATYTTPSPLVTSLVWPFLLKLSFSFGLARRTYIDVVYAARLFFFQLGQIAFDTQPALGHNSRVERALRLVYQRVTHASRSQARELDADNFHTLSMIAL</sequence>
<evidence type="ECO:0000313" key="1">
    <source>
        <dbReference type="EMBL" id="KAG6634308.1"/>
    </source>
</evidence>
<name>A0A8T1NVX0_CARIL</name>
<dbReference type="EMBL" id="CM031820">
    <property type="protein sequence ID" value="KAG6634309.1"/>
    <property type="molecule type" value="Genomic_DNA"/>
</dbReference>
<evidence type="ECO:0000313" key="2">
    <source>
        <dbReference type="EMBL" id="KAG6685352.1"/>
    </source>
</evidence>
<protein>
    <submittedName>
        <fullName evidence="1">Uncharacterized protein</fullName>
    </submittedName>
</protein>
<dbReference type="EMBL" id="CM031836">
    <property type="protein sequence ID" value="KAG6685352.1"/>
    <property type="molecule type" value="Genomic_DNA"/>
</dbReference>
<gene>
    <name evidence="1" type="ORF">CIPAW_12G109700</name>
    <name evidence="2" type="ORF">I3842_12G108100</name>
</gene>
<dbReference type="AlphaFoldDB" id="A0A8T1NVX0"/>
<keyword evidence="3" id="KW-1185">Reference proteome</keyword>
<dbReference type="EMBL" id="CM031820">
    <property type="protein sequence ID" value="KAG6634308.1"/>
    <property type="molecule type" value="Genomic_DNA"/>
</dbReference>
<proteinExistence type="predicted"/>